<feature type="domain" description="FAD-binding" evidence="3">
    <location>
        <begin position="128"/>
        <end position="295"/>
    </location>
</feature>
<gene>
    <name evidence="4" type="ordered locus">Swit_5101</name>
</gene>
<evidence type="ECO:0000256" key="2">
    <source>
        <dbReference type="ARBA" id="ARBA00023027"/>
    </source>
</evidence>
<accession>A0A9J9HHM8</accession>
<name>A0A9J9HHM8_RHIWR</name>
<dbReference type="InterPro" id="IPR002938">
    <property type="entry name" value="FAD-bd"/>
</dbReference>
<dbReference type="GO" id="GO:0071949">
    <property type="term" value="F:FAD binding"/>
    <property type="evidence" value="ECO:0007669"/>
    <property type="project" value="InterPro"/>
</dbReference>
<protein>
    <submittedName>
        <fullName evidence="4">Monooxygenase, FAD-binding</fullName>
    </submittedName>
</protein>
<dbReference type="PANTHER" id="PTHR43476:SF4">
    <property type="entry name" value="BLR0106 PROTEIN"/>
    <property type="match status" value="1"/>
</dbReference>
<sequence>MKIRIIGAGPGGLLFASLMKRANPNYDIVVHERGPRDATWGFGVVFSDRALEFMRADDEEMYQLLLPNMEQWPNLMIAVNDHKVPVTGNGFAAIGRLEMLTLMFAHAEKLGVDLRFESEINSLDELGDADLIVAANGASSWVREQNMEKFGTTCDWRPNKFMWYGTSKVFDALSLTFRDTPEGVFCAHHYRYSPKMSTFLVEVTDATWHKVGFDKMNPEETIRYCEEVFAPDLDGHPILSNNSYWRNFPAIWNERWSFDNVVLIGDALRTAHFSIGSGTRLAMEDSITLFKALQANPDNLQAALRSFKELREPPMRKIWNAANVSLRWYEKMDELVKLDPVDFCYSYMTRTGRVDHAELARRDPELAAAYLKLHPELSAKS</sequence>
<evidence type="ECO:0000313" key="5">
    <source>
        <dbReference type="Proteomes" id="UP000001989"/>
    </source>
</evidence>
<dbReference type="AlphaFoldDB" id="A0A9J9HHM8"/>
<keyword evidence="5" id="KW-1185">Reference proteome</keyword>
<dbReference type="SUPFAM" id="SSF51905">
    <property type="entry name" value="FAD/NAD(P)-binding domain"/>
    <property type="match status" value="1"/>
</dbReference>
<dbReference type="PRINTS" id="PR00420">
    <property type="entry name" value="RNGMNOXGNASE"/>
</dbReference>
<evidence type="ECO:0000259" key="3">
    <source>
        <dbReference type="Pfam" id="PF01494"/>
    </source>
</evidence>
<reference evidence="4 5" key="1">
    <citation type="journal article" date="2010" name="J. Bacteriol.">
        <title>Genome sequence of the dioxin-mineralizing bacterium Sphingomonas wittichii RW1.</title>
        <authorList>
            <person name="Miller T.R."/>
            <person name="Delcher A.L."/>
            <person name="Salzberg S.L."/>
            <person name="Saunders E."/>
            <person name="Detter J.C."/>
            <person name="Halden R.U."/>
        </authorList>
    </citation>
    <scope>NUCLEOTIDE SEQUENCE [LARGE SCALE GENOMIC DNA]</scope>
    <source>
        <strain evidence="5">DSM 6014 / CCUG 31198 / JCM 15750 / NBRC 105917 / EY 4224 / RW1</strain>
    </source>
</reference>
<dbReference type="Gene3D" id="3.50.50.60">
    <property type="entry name" value="FAD/NAD(P)-binding domain"/>
    <property type="match status" value="1"/>
</dbReference>
<dbReference type="Gene3D" id="3.30.9.20">
    <property type="match status" value="1"/>
</dbReference>
<keyword evidence="2" id="KW-0520">NAD</keyword>
<dbReference type="Pfam" id="PF01494">
    <property type="entry name" value="FAD_binding_3"/>
    <property type="match status" value="1"/>
</dbReference>
<dbReference type="Proteomes" id="UP000001989">
    <property type="component" value="Plasmid pSWIT02"/>
</dbReference>
<dbReference type="GO" id="GO:0004497">
    <property type="term" value="F:monooxygenase activity"/>
    <property type="evidence" value="ECO:0007669"/>
    <property type="project" value="UniProtKB-KW"/>
</dbReference>
<keyword evidence="4" id="KW-0614">Plasmid</keyword>
<proteinExistence type="predicted"/>
<evidence type="ECO:0000313" key="4">
    <source>
        <dbReference type="EMBL" id="ABQ71709.1"/>
    </source>
</evidence>
<geneLocation type="plasmid" evidence="4 5">
    <name>pSWIT02</name>
</geneLocation>
<dbReference type="KEGG" id="swi:Swit_5101"/>
<dbReference type="OrthoDB" id="9804454at2"/>
<keyword evidence="1" id="KW-0560">Oxidoreductase</keyword>
<dbReference type="InterPro" id="IPR050631">
    <property type="entry name" value="PheA/TfdB_FAD_monoxygenase"/>
</dbReference>
<organism evidence="4 5">
    <name type="scientific">Rhizorhabdus wittichii (strain DSM 6014 / CCUG 31198 / JCM 15750 / NBRC 105917 / EY 4224 / RW1)</name>
    <name type="common">Sphingomonas wittichii</name>
    <dbReference type="NCBI Taxonomy" id="392499"/>
    <lineage>
        <taxon>Bacteria</taxon>
        <taxon>Pseudomonadati</taxon>
        <taxon>Pseudomonadota</taxon>
        <taxon>Alphaproteobacteria</taxon>
        <taxon>Sphingomonadales</taxon>
        <taxon>Sphingomonadaceae</taxon>
        <taxon>Rhizorhabdus</taxon>
    </lineage>
</organism>
<dbReference type="EMBL" id="CP000701">
    <property type="protein sequence ID" value="ABQ71709.1"/>
    <property type="molecule type" value="Genomic_DNA"/>
</dbReference>
<evidence type="ECO:0000256" key="1">
    <source>
        <dbReference type="ARBA" id="ARBA00023002"/>
    </source>
</evidence>
<dbReference type="InterPro" id="IPR036188">
    <property type="entry name" value="FAD/NAD-bd_sf"/>
</dbReference>
<keyword evidence="4" id="KW-0503">Monooxygenase</keyword>
<dbReference type="PANTHER" id="PTHR43476">
    <property type="entry name" value="3-(3-HYDROXY-PHENYL)PROPIONATE/3-HYDROXYCINNAMIC ACID HYDROXYLASE"/>
    <property type="match status" value="1"/>
</dbReference>